<comment type="cofactor">
    <cofactor evidence="4">
        <name>a divalent metal cation</name>
        <dbReference type="ChEBI" id="CHEBI:60240"/>
    </cofactor>
</comment>
<dbReference type="SUPFAM" id="SSF55811">
    <property type="entry name" value="Nudix"/>
    <property type="match status" value="1"/>
</dbReference>
<dbReference type="InterPro" id="IPR020084">
    <property type="entry name" value="NUDIX_hydrolase_CS"/>
</dbReference>
<dbReference type="GO" id="GO:0008893">
    <property type="term" value="F:guanosine-3',5'-bis(diphosphate) 3'-diphosphatase activity"/>
    <property type="evidence" value="ECO:0007669"/>
    <property type="project" value="TreeGrafter"/>
</dbReference>
<keyword evidence="7" id="KW-1185">Reference proteome</keyword>
<gene>
    <name evidence="4" type="primary">rppH</name>
    <name evidence="4" type="synonym">nudH</name>
    <name evidence="6" type="ORF">NOG11_13255</name>
</gene>
<dbReference type="PRINTS" id="PR00502">
    <property type="entry name" value="NUDIXFAMILY"/>
</dbReference>
<dbReference type="CDD" id="cd03671">
    <property type="entry name" value="NUDIX_Ap4A_hydrolase_plant_like"/>
    <property type="match status" value="1"/>
</dbReference>
<evidence type="ECO:0000313" key="7">
    <source>
        <dbReference type="Proteomes" id="UP001142610"/>
    </source>
</evidence>
<dbReference type="PROSITE" id="PS00893">
    <property type="entry name" value="NUDIX_BOX"/>
    <property type="match status" value="1"/>
</dbReference>
<dbReference type="HAMAP" id="MF_00298">
    <property type="entry name" value="Nudix_RppH"/>
    <property type="match status" value="1"/>
</dbReference>
<sequence>MKELPDLPLYRPNVGICLFNRRGEVWLGERLTAPGSREVNPYRWQMPQGGIDPGEDIEEAAFRELHEETGVRTARILLTTPGWLAYDFPPRYRRKGKKWIGQRQKWVVMLFEGSDDEVDLNAHEPAEFERWRWARLDELEGLIVPFKRQVYAELVDAFRPLAAVIEGELR</sequence>
<proteinExistence type="inferred from homology"/>
<dbReference type="PANTHER" id="PTHR11839">
    <property type="entry name" value="UDP/ADP-SUGAR PYROPHOSPHATASE"/>
    <property type="match status" value="1"/>
</dbReference>
<dbReference type="InterPro" id="IPR015797">
    <property type="entry name" value="NUDIX_hydrolase-like_dom_sf"/>
</dbReference>
<comment type="caution">
    <text evidence="6">The sequence shown here is derived from an EMBL/GenBank/DDBJ whole genome shotgun (WGS) entry which is preliminary data.</text>
</comment>
<keyword evidence="3 4" id="KW-0378">Hydrolase</keyword>
<dbReference type="PANTHER" id="PTHR11839:SF22">
    <property type="entry name" value="NUDIX HYDROLASE 26, CHLOROPLASTIC"/>
    <property type="match status" value="1"/>
</dbReference>
<dbReference type="InterPro" id="IPR022927">
    <property type="entry name" value="RppH"/>
</dbReference>
<evidence type="ECO:0000256" key="1">
    <source>
        <dbReference type="ARBA" id="ARBA00001936"/>
    </source>
</evidence>
<evidence type="ECO:0000256" key="4">
    <source>
        <dbReference type="HAMAP-Rule" id="MF_00298"/>
    </source>
</evidence>
<dbReference type="Pfam" id="PF00293">
    <property type="entry name" value="NUDIX"/>
    <property type="match status" value="1"/>
</dbReference>
<dbReference type="EC" id="3.6.1.-" evidence="4"/>
<evidence type="ECO:0000256" key="3">
    <source>
        <dbReference type="ARBA" id="ARBA00022801"/>
    </source>
</evidence>
<comment type="cofactor">
    <cofactor evidence="2">
        <name>Mg(2+)</name>
        <dbReference type="ChEBI" id="CHEBI:18420"/>
    </cofactor>
</comment>
<dbReference type="NCBIfam" id="NF001938">
    <property type="entry name" value="PRK00714.1-5"/>
    <property type="match status" value="1"/>
</dbReference>
<evidence type="ECO:0000313" key="6">
    <source>
        <dbReference type="EMBL" id="MCQ8186349.1"/>
    </source>
</evidence>
<accession>A0A9X2LB05</accession>
<name>A0A9X2LB05_9PROT</name>
<evidence type="ECO:0000259" key="5">
    <source>
        <dbReference type="PROSITE" id="PS51462"/>
    </source>
</evidence>
<dbReference type="GO" id="GO:0019693">
    <property type="term" value="P:ribose phosphate metabolic process"/>
    <property type="evidence" value="ECO:0007669"/>
    <property type="project" value="TreeGrafter"/>
</dbReference>
<dbReference type="InterPro" id="IPR000086">
    <property type="entry name" value="NUDIX_hydrolase_dom"/>
</dbReference>
<protein>
    <recommendedName>
        <fullName evidence="4">RNA pyrophosphohydrolase</fullName>
        <ecNumber evidence="4">3.6.1.-</ecNumber>
    </recommendedName>
    <alternativeName>
        <fullName evidence="4">(Di)nucleoside polyphosphate hydrolase</fullName>
    </alternativeName>
</protein>
<dbReference type="Gene3D" id="3.90.79.10">
    <property type="entry name" value="Nucleoside Triphosphate Pyrophosphohydrolase"/>
    <property type="match status" value="1"/>
</dbReference>
<dbReference type="RefSeq" id="WP_256620260.1">
    <property type="nucleotide sequence ID" value="NZ_JANIBC010000017.1"/>
</dbReference>
<dbReference type="GO" id="GO:0034432">
    <property type="term" value="F:bis(5'-adenosyl)-pentaphosphatase activity"/>
    <property type="evidence" value="ECO:0007669"/>
    <property type="project" value="TreeGrafter"/>
</dbReference>
<feature type="short sequence motif" description="Nudix box" evidence="4">
    <location>
        <begin position="49"/>
        <end position="70"/>
    </location>
</feature>
<dbReference type="EMBL" id="JANIBC010000017">
    <property type="protein sequence ID" value="MCQ8186349.1"/>
    <property type="molecule type" value="Genomic_DNA"/>
</dbReference>
<dbReference type="PROSITE" id="PS51462">
    <property type="entry name" value="NUDIX"/>
    <property type="match status" value="1"/>
</dbReference>
<feature type="domain" description="Nudix hydrolase" evidence="5">
    <location>
        <begin position="9"/>
        <end position="156"/>
    </location>
</feature>
<organism evidence="6 7">
    <name type="scientific">Parvularcula maris</name>
    <dbReference type="NCBI Taxonomy" id="2965077"/>
    <lineage>
        <taxon>Bacteria</taxon>
        <taxon>Pseudomonadati</taxon>
        <taxon>Pseudomonadota</taxon>
        <taxon>Alphaproteobacteria</taxon>
        <taxon>Parvularculales</taxon>
        <taxon>Parvularculaceae</taxon>
        <taxon>Parvularcula</taxon>
    </lineage>
</organism>
<comment type="similarity">
    <text evidence="4">Belongs to the Nudix hydrolase family. RppH subfamily.</text>
</comment>
<reference evidence="6" key="1">
    <citation type="submission" date="2022-07" db="EMBL/GenBank/DDBJ databases">
        <title>Parvularcula maris sp. nov., an algicidal bacterium isolated from seawater.</title>
        <authorList>
            <person name="Li F."/>
        </authorList>
    </citation>
    <scope>NUCLEOTIDE SEQUENCE</scope>
    <source>
        <strain evidence="6">BGMRC 0090</strain>
    </source>
</reference>
<dbReference type="GO" id="GO:0006753">
    <property type="term" value="P:nucleoside phosphate metabolic process"/>
    <property type="evidence" value="ECO:0007669"/>
    <property type="project" value="TreeGrafter"/>
</dbReference>
<evidence type="ECO:0000256" key="2">
    <source>
        <dbReference type="ARBA" id="ARBA00001946"/>
    </source>
</evidence>
<comment type="cofactor">
    <cofactor evidence="1">
        <name>Mn(2+)</name>
        <dbReference type="ChEBI" id="CHEBI:29035"/>
    </cofactor>
</comment>
<dbReference type="Proteomes" id="UP001142610">
    <property type="component" value="Unassembled WGS sequence"/>
</dbReference>
<comment type="function">
    <text evidence="4">Accelerates the degradation of transcripts by removing pyrophosphate from the 5'-end of triphosphorylated RNA, leading to a more labile monophosphorylated state that can stimulate subsequent ribonuclease cleavage.</text>
</comment>
<dbReference type="InterPro" id="IPR020476">
    <property type="entry name" value="Nudix_hydrolase"/>
</dbReference>
<dbReference type="AlphaFoldDB" id="A0A9X2LB05"/>